<evidence type="ECO:0000313" key="1">
    <source>
        <dbReference type="EMBL" id="MFD2760313.1"/>
    </source>
</evidence>
<dbReference type="EMBL" id="JBHUNA010000008">
    <property type="protein sequence ID" value="MFD2760313.1"/>
    <property type="molecule type" value="Genomic_DNA"/>
</dbReference>
<gene>
    <name evidence="1" type="ORF">ACFSUO_04910</name>
</gene>
<keyword evidence="2" id="KW-1185">Reference proteome</keyword>
<sequence length="99" mass="11968">MAFGVNRSELKEWKDEVKRGHIAFLTHYWIDERFPGCVTVTKAGCRDLEKLTEWGKEYELSPEWIHQDKQFPHFDLFGERQKQILKQEGKWDQIRRFGL</sequence>
<dbReference type="RefSeq" id="WP_382391681.1">
    <property type="nucleotide sequence ID" value="NZ_JBHUNA010000008.1"/>
</dbReference>
<reference evidence="2" key="1">
    <citation type="journal article" date="2019" name="Int. J. Syst. Evol. Microbiol.">
        <title>The Global Catalogue of Microorganisms (GCM) 10K type strain sequencing project: providing services to taxonomists for standard genome sequencing and annotation.</title>
        <authorList>
            <consortium name="The Broad Institute Genomics Platform"/>
            <consortium name="The Broad Institute Genome Sequencing Center for Infectious Disease"/>
            <person name="Wu L."/>
            <person name="Ma J."/>
        </authorList>
    </citation>
    <scope>NUCLEOTIDE SEQUENCE [LARGE SCALE GENOMIC DNA]</scope>
    <source>
        <strain evidence="2">TISTR 1535</strain>
    </source>
</reference>
<accession>A0ABW5V2U3</accession>
<dbReference type="Proteomes" id="UP001597502">
    <property type="component" value="Unassembled WGS sequence"/>
</dbReference>
<evidence type="ECO:0008006" key="3">
    <source>
        <dbReference type="Google" id="ProtNLM"/>
    </source>
</evidence>
<comment type="caution">
    <text evidence="1">The sequence shown here is derived from an EMBL/GenBank/DDBJ whole genome shotgun (WGS) entry which is preliminary data.</text>
</comment>
<evidence type="ECO:0000313" key="2">
    <source>
        <dbReference type="Proteomes" id="UP001597502"/>
    </source>
</evidence>
<protein>
    <recommendedName>
        <fullName evidence="3">YneQ</fullName>
    </recommendedName>
</protein>
<organism evidence="1 2">
    <name type="scientific">Lentibacillus juripiscarius</name>
    <dbReference type="NCBI Taxonomy" id="257446"/>
    <lineage>
        <taxon>Bacteria</taxon>
        <taxon>Bacillati</taxon>
        <taxon>Bacillota</taxon>
        <taxon>Bacilli</taxon>
        <taxon>Bacillales</taxon>
        <taxon>Bacillaceae</taxon>
        <taxon>Lentibacillus</taxon>
    </lineage>
</organism>
<name>A0ABW5V2U3_9BACI</name>
<proteinExistence type="predicted"/>